<reference evidence="1" key="1">
    <citation type="submission" date="2015-04" db="UniProtKB">
        <authorList>
            <consortium name="EnsemblPlants"/>
        </authorList>
    </citation>
    <scope>IDENTIFICATION</scope>
    <source>
        <strain evidence="1">SL10</strain>
    </source>
</reference>
<dbReference type="HOGENOM" id="CLU_2088715_0_0_1"/>
<accession>A0A0E0HQ28</accession>
<evidence type="ECO:0000313" key="2">
    <source>
        <dbReference type="Proteomes" id="UP000006591"/>
    </source>
</evidence>
<evidence type="ECO:0000313" key="1">
    <source>
        <dbReference type="EnsemblPlants" id="ONIVA06G15380.1"/>
    </source>
</evidence>
<reference evidence="1" key="2">
    <citation type="submission" date="2018-04" db="EMBL/GenBank/DDBJ databases">
        <title>OnivRS2 (Oryza nivara Reference Sequence Version 2).</title>
        <authorList>
            <person name="Zhang J."/>
            <person name="Kudrna D."/>
            <person name="Lee S."/>
            <person name="Talag J."/>
            <person name="Rajasekar S."/>
            <person name="Welchert J."/>
            <person name="Hsing Y.-I."/>
            <person name="Wing R.A."/>
        </authorList>
    </citation>
    <scope>NUCLEOTIDE SEQUENCE [LARGE SCALE GENOMIC DNA]</scope>
    <source>
        <strain evidence="1">SL10</strain>
    </source>
</reference>
<dbReference type="AlphaFoldDB" id="A0A0E0HQ28"/>
<sequence>MASSRSRLALGRYDTTTSYVVFSLLLVLAGVAAAAVAGAKSAAAVRVGVVMDLTSDAGRKSAACVSMALDDYYYAAQAHDADAAAAAARVELFVRDSRGDVVTAADAGTVFFRGPNF</sequence>
<keyword evidence="2" id="KW-1185">Reference proteome</keyword>
<dbReference type="Gramene" id="ONIVA06G15380.1">
    <property type="protein sequence ID" value="ONIVA06G15380.1"/>
    <property type="gene ID" value="ONIVA06G15380"/>
</dbReference>
<dbReference type="STRING" id="4536.A0A0E0HQ28"/>
<dbReference type="OMA" id="ICSHAKG"/>
<proteinExistence type="predicted"/>
<dbReference type="EnsemblPlants" id="ONIVA06G15380.1">
    <property type="protein sequence ID" value="ONIVA06G15380.1"/>
    <property type="gene ID" value="ONIVA06G15380"/>
</dbReference>
<evidence type="ECO:0008006" key="3">
    <source>
        <dbReference type="Google" id="ProtNLM"/>
    </source>
</evidence>
<dbReference type="Proteomes" id="UP000006591">
    <property type="component" value="Chromosome 6"/>
</dbReference>
<name>A0A0E0HQ28_ORYNI</name>
<organism evidence="1">
    <name type="scientific">Oryza nivara</name>
    <name type="common">Indian wild rice</name>
    <name type="synonym">Oryza sativa f. spontanea</name>
    <dbReference type="NCBI Taxonomy" id="4536"/>
    <lineage>
        <taxon>Eukaryota</taxon>
        <taxon>Viridiplantae</taxon>
        <taxon>Streptophyta</taxon>
        <taxon>Embryophyta</taxon>
        <taxon>Tracheophyta</taxon>
        <taxon>Spermatophyta</taxon>
        <taxon>Magnoliopsida</taxon>
        <taxon>Liliopsida</taxon>
        <taxon>Poales</taxon>
        <taxon>Poaceae</taxon>
        <taxon>BOP clade</taxon>
        <taxon>Oryzoideae</taxon>
        <taxon>Oryzeae</taxon>
        <taxon>Oryzinae</taxon>
        <taxon>Oryza</taxon>
    </lineage>
</organism>
<protein>
    <recommendedName>
        <fullName evidence="3">Receptor ligand binding region domain-containing protein</fullName>
    </recommendedName>
</protein>